<dbReference type="Proteomes" id="UP000078550">
    <property type="component" value="Unassembled WGS sequence"/>
</dbReference>
<sequence length="84" mass="9396">MTTLSLLPSQCTHLNSVPTLTDFCSECTSRRHTIKSALLCAYCKAQGGWEKSKVFSHRIGNQQRLAFVQARILPKNGVSYDGFF</sequence>
<protein>
    <submittedName>
        <fullName evidence="1">Uncharacterized protein</fullName>
    </submittedName>
</protein>
<reference evidence="3 4" key="2">
    <citation type="submission" date="2016-05" db="EMBL/GenBank/DDBJ databases">
        <authorList>
            <person name="Naeem Raeece"/>
        </authorList>
    </citation>
    <scope>NUCLEOTIDE SEQUENCE [LARGE SCALE GENOMIC DNA]</scope>
</reference>
<evidence type="ECO:0000313" key="2">
    <source>
        <dbReference type="EMBL" id="SBT34340.1"/>
    </source>
</evidence>
<gene>
    <name evidence="1" type="ORF">POVWA1_019070</name>
    <name evidence="2" type="ORF">POVWA2_019380</name>
</gene>
<proteinExistence type="predicted"/>
<evidence type="ECO:0000313" key="3">
    <source>
        <dbReference type="Proteomes" id="UP000078550"/>
    </source>
</evidence>
<evidence type="ECO:0000313" key="4">
    <source>
        <dbReference type="Proteomes" id="UP000078555"/>
    </source>
</evidence>
<keyword evidence="4" id="KW-1185">Reference proteome</keyword>
<accession>A0A1A8YQJ9</accession>
<dbReference type="EMBL" id="FLRE01000076">
    <property type="protein sequence ID" value="SBT34340.1"/>
    <property type="molecule type" value="Genomic_DNA"/>
</dbReference>
<reference evidence="1" key="1">
    <citation type="submission" date="2016-05" db="EMBL/GenBank/DDBJ databases">
        <authorList>
            <person name="Lavstsen T."/>
            <person name="Jespersen J.S."/>
        </authorList>
    </citation>
    <scope>NUCLEOTIDE SEQUENCE [LARGE SCALE GENOMIC DNA]</scope>
</reference>
<dbReference type="Proteomes" id="UP000078555">
    <property type="component" value="Unassembled WGS sequence"/>
</dbReference>
<organism evidence="1 4">
    <name type="scientific">Plasmodium ovale wallikeri</name>
    <dbReference type="NCBI Taxonomy" id="864142"/>
    <lineage>
        <taxon>Eukaryota</taxon>
        <taxon>Sar</taxon>
        <taxon>Alveolata</taxon>
        <taxon>Apicomplexa</taxon>
        <taxon>Aconoidasida</taxon>
        <taxon>Haemosporida</taxon>
        <taxon>Plasmodiidae</taxon>
        <taxon>Plasmodium</taxon>
        <taxon>Plasmodium (Plasmodium)</taxon>
    </lineage>
</organism>
<evidence type="ECO:0000313" key="1">
    <source>
        <dbReference type="EMBL" id="SBT33838.1"/>
    </source>
</evidence>
<name>A0A1A8YQJ9_PLAOA</name>
<dbReference type="AlphaFoldDB" id="A0A1A8YQJ9"/>
<dbReference type="EMBL" id="FLRD01000060">
    <property type="protein sequence ID" value="SBT33838.1"/>
    <property type="molecule type" value="Genomic_DNA"/>
</dbReference>